<reference evidence="9" key="1">
    <citation type="journal article" date="2019" name="Int. J. Syst. Evol. Microbiol.">
        <title>The Global Catalogue of Microorganisms (GCM) 10K type strain sequencing project: providing services to taxonomists for standard genome sequencing and annotation.</title>
        <authorList>
            <consortium name="The Broad Institute Genomics Platform"/>
            <consortium name="The Broad Institute Genome Sequencing Center for Infectious Disease"/>
            <person name="Wu L."/>
            <person name="Ma J."/>
        </authorList>
    </citation>
    <scope>NUCLEOTIDE SEQUENCE [LARGE SCALE GENOMIC DNA]</scope>
    <source>
        <strain evidence="9">CCUG 61696</strain>
    </source>
</reference>
<evidence type="ECO:0000256" key="4">
    <source>
        <dbReference type="ARBA" id="ARBA00022989"/>
    </source>
</evidence>
<keyword evidence="2" id="KW-1003">Cell membrane</keyword>
<dbReference type="PANTHER" id="PTHR30250">
    <property type="entry name" value="PST FAMILY PREDICTED COLANIC ACID TRANSPORTER"/>
    <property type="match status" value="1"/>
</dbReference>
<evidence type="ECO:0000313" key="9">
    <source>
        <dbReference type="Proteomes" id="UP001597171"/>
    </source>
</evidence>
<evidence type="ECO:0000313" key="8">
    <source>
        <dbReference type="EMBL" id="MFD1331548.1"/>
    </source>
</evidence>
<feature type="transmembrane region" description="Helical" evidence="6">
    <location>
        <begin position="262"/>
        <end position="281"/>
    </location>
</feature>
<evidence type="ECO:0000256" key="5">
    <source>
        <dbReference type="ARBA" id="ARBA00023136"/>
    </source>
</evidence>
<feature type="transmembrane region" description="Helical" evidence="6">
    <location>
        <begin position="124"/>
        <end position="149"/>
    </location>
</feature>
<feature type="transmembrane region" description="Helical" evidence="6">
    <location>
        <begin position="220"/>
        <end position="242"/>
    </location>
</feature>
<keyword evidence="8" id="KW-0808">Transferase</keyword>
<protein>
    <submittedName>
        <fullName evidence="8">GNAT family N-acetyltransferase</fullName>
        <ecNumber evidence="8">2.3.1.-</ecNumber>
    </submittedName>
</protein>
<dbReference type="GO" id="GO:0016746">
    <property type="term" value="F:acyltransferase activity"/>
    <property type="evidence" value="ECO:0007669"/>
    <property type="project" value="UniProtKB-KW"/>
</dbReference>
<evidence type="ECO:0000256" key="6">
    <source>
        <dbReference type="SAM" id="Phobius"/>
    </source>
</evidence>
<dbReference type="InterPro" id="IPR002797">
    <property type="entry name" value="Polysacc_synth"/>
</dbReference>
<feature type="transmembrane region" description="Helical" evidence="6">
    <location>
        <begin position="55"/>
        <end position="77"/>
    </location>
</feature>
<feature type="transmembrane region" description="Helical" evidence="6">
    <location>
        <begin position="346"/>
        <end position="370"/>
    </location>
</feature>
<feature type="transmembrane region" description="Helical" evidence="6">
    <location>
        <begin position="83"/>
        <end position="103"/>
    </location>
</feature>
<organism evidence="8 9">
    <name type="scientific">Methylopila musalis</name>
    <dbReference type="NCBI Taxonomy" id="1134781"/>
    <lineage>
        <taxon>Bacteria</taxon>
        <taxon>Pseudomonadati</taxon>
        <taxon>Pseudomonadota</taxon>
        <taxon>Alphaproteobacteria</taxon>
        <taxon>Hyphomicrobiales</taxon>
        <taxon>Methylopilaceae</taxon>
        <taxon>Methylopila</taxon>
    </lineage>
</organism>
<comment type="caution">
    <text evidence="8">The sequence shown here is derived from an EMBL/GenBank/DDBJ whole genome shotgun (WGS) entry which is preliminary data.</text>
</comment>
<accession>A0ABW3Z6G2</accession>
<keyword evidence="4 6" id="KW-1133">Transmembrane helix</keyword>
<dbReference type="SUPFAM" id="SSF55729">
    <property type="entry name" value="Acyl-CoA N-acyltransferases (Nat)"/>
    <property type="match status" value="1"/>
</dbReference>
<evidence type="ECO:0000259" key="7">
    <source>
        <dbReference type="Pfam" id="PF13480"/>
    </source>
</evidence>
<dbReference type="EMBL" id="JBHTMX010000030">
    <property type="protein sequence ID" value="MFD1331548.1"/>
    <property type="molecule type" value="Genomic_DNA"/>
</dbReference>
<keyword evidence="5 6" id="KW-0472">Membrane</keyword>
<dbReference type="PANTHER" id="PTHR30250:SF11">
    <property type="entry name" value="O-ANTIGEN TRANSPORTER-RELATED"/>
    <property type="match status" value="1"/>
</dbReference>
<sequence length="891" mass="96760">MTKMPTDASAPFDQASSDRTDAAPSVVARLTARLKKLLADRSDTAVAQKVAGGAFLFRVGNAGIAFASQILLARWMGENEYGVYVYVWTWVLLLGGVTSLGLASSPQRFIPEYADAGRLALLRGFLLGSRLLSIFFATTVTAIGLLGLWLFGDHLANWAVVPLYLALICVPMYVLTDVQDGIARSYNWIDVALAPAYLVRPLLILLLLGILSYAHYEATAVTAMAGTIIATWVTAVAQLVMLERRLARKAPAGPRAYDMSGWMKVSLPIFMVEGFYLLLAYTDVLVLSVFVEPHHVGVYYAAVKVMSLVAFVSFSVSAAVAHRFTEYSVTGDRERLEKMVRDAARWTFWPSLFGCAVLLALGWPILWLFGEAFTEGYPLLFVIAIGLLARATVGPLERLLNMLGQQNICAAVYGGAFLLNLGLAFALIPHFGVMGAAMATSATLTIESVILFVVTRRRLGLGALPWGGGSGGAPRPEHLTGDAVTDAVALPYGAGFGAPVPAAVAAASSDEAPLVELLDADAMEARLPEWRALVARALEPNPFCEPDFALAAIRRCGAFSKTRFVAAWATDADGDRRMVALAAVEPRLSPAPLTLWSSTHWGFFGALGLPLMDGDRPVEAADALFRGLAASGHRLFQFRFLPESGPTAAALRSALAASGRAMTRVDHHARALLETDLSAEAYLTQSLSSKKLKELRRQFRRLSDDAPAAFVESRGVEAAEAFDRFVALEASGWKGERRSALRDNPQQLAFVREMLLARAMTGGARVLELRVGEQTIACGLILVSQRRAWFYKVAYDEGFARCSPGVQLTIELTRRMIEDPEIDGVDSTSVANHPMIDHIWRERLVVADWVVATRPGPATIHLAAAVRAERFRDQAHVALRKLYHRVKGTSR</sequence>
<proteinExistence type="predicted"/>
<feature type="transmembrane region" description="Helical" evidence="6">
    <location>
        <begin position="155"/>
        <end position="176"/>
    </location>
</feature>
<dbReference type="InterPro" id="IPR050833">
    <property type="entry name" value="Poly_Biosynth_Transport"/>
</dbReference>
<dbReference type="Pfam" id="PF13480">
    <property type="entry name" value="Acetyltransf_6"/>
    <property type="match status" value="1"/>
</dbReference>
<feature type="domain" description="BioF2-like acetyltransferase" evidence="7">
    <location>
        <begin position="689"/>
        <end position="826"/>
    </location>
</feature>
<dbReference type="InterPro" id="IPR038740">
    <property type="entry name" value="BioF2-like_GNAT_dom"/>
</dbReference>
<dbReference type="RefSeq" id="WP_378774756.1">
    <property type="nucleotide sequence ID" value="NZ_JBHTMX010000030.1"/>
</dbReference>
<dbReference type="Pfam" id="PF01943">
    <property type="entry name" value="Polysacc_synt"/>
    <property type="match status" value="1"/>
</dbReference>
<gene>
    <name evidence="8" type="ORF">ACFQ4O_05995</name>
</gene>
<dbReference type="InterPro" id="IPR016181">
    <property type="entry name" value="Acyl_CoA_acyltransferase"/>
</dbReference>
<feature type="transmembrane region" description="Helical" evidence="6">
    <location>
        <begin position="301"/>
        <end position="325"/>
    </location>
</feature>
<feature type="transmembrane region" description="Helical" evidence="6">
    <location>
        <begin position="408"/>
        <end position="428"/>
    </location>
</feature>
<keyword evidence="3 6" id="KW-0812">Transmembrane</keyword>
<name>A0ABW3Z6G2_9HYPH</name>
<evidence type="ECO:0000256" key="1">
    <source>
        <dbReference type="ARBA" id="ARBA00004651"/>
    </source>
</evidence>
<feature type="transmembrane region" description="Helical" evidence="6">
    <location>
        <begin position="188"/>
        <end position="214"/>
    </location>
</feature>
<dbReference type="Proteomes" id="UP001597171">
    <property type="component" value="Unassembled WGS sequence"/>
</dbReference>
<feature type="transmembrane region" description="Helical" evidence="6">
    <location>
        <begin position="376"/>
        <end position="396"/>
    </location>
</feature>
<keyword evidence="8" id="KW-0012">Acyltransferase</keyword>
<dbReference type="EC" id="2.3.1.-" evidence="8"/>
<evidence type="ECO:0000256" key="2">
    <source>
        <dbReference type="ARBA" id="ARBA00022475"/>
    </source>
</evidence>
<comment type="subcellular location">
    <subcellularLocation>
        <location evidence="1">Cell membrane</location>
        <topology evidence="1">Multi-pass membrane protein</topology>
    </subcellularLocation>
</comment>
<evidence type="ECO:0000256" key="3">
    <source>
        <dbReference type="ARBA" id="ARBA00022692"/>
    </source>
</evidence>
<dbReference type="CDD" id="cd13128">
    <property type="entry name" value="MATE_Wzx_like"/>
    <property type="match status" value="1"/>
</dbReference>
<keyword evidence="9" id="KW-1185">Reference proteome</keyword>